<evidence type="ECO:0000313" key="2">
    <source>
        <dbReference type="Proteomes" id="UP000078390"/>
    </source>
</evidence>
<evidence type="ECO:0000313" key="1">
    <source>
        <dbReference type="EMBL" id="OAQ20167.1"/>
    </source>
</evidence>
<reference evidence="1 2" key="1">
    <citation type="submission" date="2016-04" db="EMBL/GenBank/DDBJ databases">
        <title>Genome analysis of Thermosulfurimonas dismutans, the first thermophilic sulfur-disproportionating bacterium of the phylum Thermodesulfobacteria.</title>
        <authorList>
            <person name="Mardanov A.V."/>
            <person name="Beletsky A.V."/>
            <person name="Kadnikov V.V."/>
            <person name="Slobodkin A.I."/>
            <person name="Ravin N.V."/>
        </authorList>
    </citation>
    <scope>NUCLEOTIDE SEQUENCE [LARGE SCALE GENOMIC DNA]</scope>
    <source>
        <strain evidence="1 2">S95</strain>
    </source>
</reference>
<dbReference type="EMBL" id="LWLG01000015">
    <property type="protein sequence ID" value="OAQ20167.1"/>
    <property type="molecule type" value="Genomic_DNA"/>
</dbReference>
<dbReference type="Proteomes" id="UP000078390">
    <property type="component" value="Unassembled WGS sequence"/>
</dbReference>
<keyword evidence="2" id="KW-1185">Reference proteome</keyword>
<protein>
    <submittedName>
        <fullName evidence="1">Hemagglutinin 2</fullName>
    </submittedName>
</protein>
<dbReference type="AlphaFoldDB" id="A0A179D287"/>
<accession>A0A179D287</accession>
<gene>
    <name evidence="1" type="ORF">TDIS_1793</name>
</gene>
<name>A0A179D287_9BACT</name>
<dbReference type="AntiFam" id="ANF00072">
    <property type="entry name" value="Shadow ORF (opposite TypA)"/>
</dbReference>
<comment type="caution">
    <text evidence="1">The sequence shown here is derived from an EMBL/GenBank/DDBJ whole genome shotgun (WGS) entry which is preliminary data.</text>
</comment>
<sequence>MRRHLLVMRKLHSEVGSPLRKGSQLCSISKHFRKRYKGLNNTYYPSRLHTFDLTPPRGNVPQDISQIFLGSHHLQTHDGFKEYRIGLFGCFLKTQRTRNGKSHIRGVHLVITSIHQSHLNVNYRIARKHSLLHSLAHTFFYRRNEFLGNSSSHDFGHKLKTFTLIGLHYELYMSILSTTTSLLDVFPFGFCHRSDGLFISHLRTPNIDSNLKFPHQTIYDDLKMQLSHTPDEGLSGLLIGLNPERRILERDLLKSIGQLFLIGLGFGLHSYRDHRIGNLKLFKLNGLGFITEGVSGGSYSKTKGRYDISGLGRSNLLPMFGVHPHQTPNPLPLPFGGVINRNSGLKLPGIDPKKSKRSNVRIGHDLEGQSGQRPIRIGNPFLFLPGIGIYALYRRNVQRRRQIIHNSIQERLHPFILESRPTEDRYHLEGQGSFSNGLFQLLLGNLVAFKVFFHNLIIYICQRLNKVGSILLGLILEISRNLLIMIFGPESLFLPNNSLHIKEIHYSHKTIFRPDRNLQRERRSPEPLLDFIHHPLEIGPQPVHLVHKTDPRHPILIGLTPDSFRLGLYSTHSTEDHHRPIKDTKTTLDLNSKIHVPRSIDDVDTMILPETSGSCRSNGNTAFLLLNHEVHGGGAFMHLTNLVSTTSVIKNTLGGSSLPRVDMSHKTNVTRIF</sequence>
<organism evidence="1 2">
    <name type="scientific">Thermosulfurimonas dismutans</name>
    <dbReference type="NCBI Taxonomy" id="999894"/>
    <lineage>
        <taxon>Bacteria</taxon>
        <taxon>Pseudomonadati</taxon>
        <taxon>Thermodesulfobacteriota</taxon>
        <taxon>Thermodesulfobacteria</taxon>
        <taxon>Thermodesulfobacteriales</taxon>
        <taxon>Thermodesulfobacteriaceae</taxon>
        <taxon>Thermosulfurimonas</taxon>
    </lineage>
</organism>
<proteinExistence type="predicted"/>